<dbReference type="SUPFAM" id="SSF51445">
    <property type="entry name" value="(Trans)glycosidases"/>
    <property type="match status" value="1"/>
</dbReference>
<accession>A0A3D6AYD2</accession>
<evidence type="ECO:0000259" key="7">
    <source>
        <dbReference type="Pfam" id="PF02837"/>
    </source>
</evidence>
<dbReference type="InterPro" id="IPR006102">
    <property type="entry name" value="Ig-like_GH2"/>
</dbReference>
<comment type="similarity">
    <text evidence="1">Belongs to the glycosyl hydrolase 2 family.</text>
</comment>
<dbReference type="Gene3D" id="2.60.40.10">
    <property type="entry name" value="Immunoglobulins"/>
    <property type="match status" value="3"/>
</dbReference>
<dbReference type="GeneID" id="66309294"/>
<evidence type="ECO:0000259" key="9">
    <source>
        <dbReference type="Pfam" id="PF18565"/>
    </source>
</evidence>
<dbReference type="SUPFAM" id="SSF49303">
    <property type="entry name" value="beta-Galactosidase/glucuronidase domain"/>
    <property type="match status" value="1"/>
</dbReference>
<dbReference type="GO" id="GO:0005975">
    <property type="term" value="P:carbohydrate metabolic process"/>
    <property type="evidence" value="ECO:0007669"/>
    <property type="project" value="InterPro"/>
</dbReference>
<name>A0A3D6AYD2_9BACE</name>
<evidence type="ECO:0000313" key="13">
    <source>
        <dbReference type="Proteomes" id="UP000448877"/>
    </source>
</evidence>
<reference evidence="11 12" key="1">
    <citation type="submission" date="2018-08" db="EMBL/GenBank/DDBJ databases">
        <title>A genome reference for cultivated species of the human gut microbiota.</title>
        <authorList>
            <person name="Zou Y."/>
            <person name="Xue W."/>
            <person name="Luo G."/>
        </authorList>
    </citation>
    <scope>NUCLEOTIDE SEQUENCE [LARGE SCALE GENOMIC DNA]</scope>
    <source>
        <strain evidence="11 12">AF22-3AC</strain>
    </source>
</reference>
<dbReference type="PANTHER" id="PTHR42732">
    <property type="entry name" value="BETA-GALACTOSIDASE"/>
    <property type="match status" value="1"/>
</dbReference>
<protein>
    <submittedName>
        <fullName evidence="11">DUF4982 domain-containing protein</fullName>
    </submittedName>
</protein>
<dbReference type="InterPro" id="IPR013783">
    <property type="entry name" value="Ig-like_fold"/>
</dbReference>
<dbReference type="Pfam" id="PF18565">
    <property type="entry name" value="Glyco_hydro2_C5"/>
    <property type="match status" value="1"/>
</dbReference>
<dbReference type="InterPro" id="IPR006101">
    <property type="entry name" value="Glyco_hydro_2"/>
</dbReference>
<feature type="domain" description="Glycoside hydrolase family 2" evidence="9">
    <location>
        <begin position="768"/>
        <end position="864"/>
    </location>
</feature>
<feature type="domain" description="Glycoside hydrolase family 2 catalytic" evidence="6">
    <location>
        <begin position="314"/>
        <end position="479"/>
    </location>
</feature>
<dbReference type="InterPro" id="IPR036156">
    <property type="entry name" value="Beta-gal/glucu_dom_sf"/>
</dbReference>
<evidence type="ECO:0000313" key="10">
    <source>
        <dbReference type="EMBL" id="KAA5414345.1"/>
    </source>
</evidence>
<sequence>MKHLFTTALFSLAVLSALAQSTETLLLEGWKFQRGTSEGAQVASYNDSHWQPVTIPHDWAIAGPFDKDIDKQVVTITQNGEREATEKTGRSGALPWVGEGWYRTTITIPEGYSHGELIFDGAMSEPHVWVNGQDVGYWAYGYNVFSLDISRATGGCKPGQYAVAVQVKNIEESTRWYPGAGIYRPVRLLLHKDNYLKSWGIFARTTMINGISADATTAAEARVHVSAEAITAQKQGLSVKHILKDTQDRVVAQGEARLYTSSESDVVLHVKDASLWSPEHPTLYTLVTELKEGDKLWDRRETHIGIRDLEYTADGFKLNGQIRKIKGVCLHHDLGPLGTAFNKAAFRRQIRLLKEMGCDAIRTAHNTPAPWQMDICDGMGVMVMAESFDMWIHPKCKNGYSRFFDKVDSTHANSDGRAWWERDLTNLVLVNRNHPSIIMYSIGNEIPEQGNAIGLKYSRLMQNLIHRLDPTRLCTQGMEHAARAMHCGVWQEMDIPGVNYHLFDYAEGLRLSPKGFLLGTETTSTISSRGVYKFPVEETYETEYPDGQLSSYDLEACNWSNLPDDDWMWQDKCPAVIGEFVWTGFDYLGEPTPYDEYWPSRSSYFGIHDLAGLPKDRAWLYRSRWNTEKSTLHVLPHWTWKGREGETTPVFVYTSYPEAELFINGKSQGRKKKIDVPMENYLTYRVDRTMPWGDTSSFPDPNTPEGMNRLDRHRLRWMDVVYEPGEIKVVAFDAEGREAETQIIRTAGKPHHLELVTDRTQLTATPVDTEGRATDTPDLAFVTVRVVDKDGNLCPDADPQLFFEVNGAGRFNSCCNGDATSTEVFVKPTMRAFHGELVVVVEATKKAGTATLTVSGKGLRKGSVQLHIDSKK</sequence>
<organism evidence="11 12">
    <name type="scientific">Bacteroides cellulosilyticus</name>
    <dbReference type="NCBI Taxonomy" id="246787"/>
    <lineage>
        <taxon>Bacteria</taxon>
        <taxon>Pseudomonadati</taxon>
        <taxon>Bacteroidota</taxon>
        <taxon>Bacteroidia</taxon>
        <taxon>Bacteroidales</taxon>
        <taxon>Bacteroidaceae</taxon>
        <taxon>Bacteroides</taxon>
    </lineage>
</organism>
<evidence type="ECO:0000259" key="5">
    <source>
        <dbReference type="Pfam" id="PF00703"/>
    </source>
</evidence>
<dbReference type="Proteomes" id="UP000448877">
    <property type="component" value="Unassembled WGS sequence"/>
</dbReference>
<feature type="signal peptide" evidence="4">
    <location>
        <begin position="1"/>
        <end position="19"/>
    </location>
</feature>
<dbReference type="InterPro" id="IPR006103">
    <property type="entry name" value="Glyco_hydro_2_cat"/>
</dbReference>
<dbReference type="PRINTS" id="PR00132">
    <property type="entry name" value="GLHYDRLASE2"/>
</dbReference>
<comment type="caution">
    <text evidence="11">The sequence shown here is derived from an EMBL/GenBank/DDBJ whole genome shotgun (WGS) entry which is preliminary data.</text>
</comment>
<dbReference type="InterPro" id="IPR051913">
    <property type="entry name" value="GH2_Domain-Containing"/>
</dbReference>
<dbReference type="InterPro" id="IPR040605">
    <property type="entry name" value="Glyco_hydro2_dom5"/>
</dbReference>
<dbReference type="Gene3D" id="2.60.120.260">
    <property type="entry name" value="Galactose-binding domain-like"/>
    <property type="match status" value="1"/>
</dbReference>
<evidence type="ECO:0000259" key="6">
    <source>
        <dbReference type="Pfam" id="PF02836"/>
    </source>
</evidence>
<evidence type="ECO:0000256" key="2">
    <source>
        <dbReference type="ARBA" id="ARBA00022801"/>
    </source>
</evidence>
<evidence type="ECO:0000313" key="11">
    <source>
        <dbReference type="EMBL" id="RGS38292.1"/>
    </source>
</evidence>
<dbReference type="Pfam" id="PF00703">
    <property type="entry name" value="Glyco_hydro_2"/>
    <property type="match status" value="1"/>
</dbReference>
<keyword evidence="4" id="KW-0732">Signal</keyword>
<dbReference type="SUPFAM" id="SSF49785">
    <property type="entry name" value="Galactose-binding domain-like"/>
    <property type="match status" value="1"/>
</dbReference>
<dbReference type="InterPro" id="IPR017853">
    <property type="entry name" value="GH"/>
</dbReference>
<keyword evidence="3" id="KW-0326">Glycosidase</keyword>
<dbReference type="AlphaFoldDB" id="A0A3D6AYD2"/>
<dbReference type="Pfam" id="PF02837">
    <property type="entry name" value="Glyco_hydro_2_N"/>
    <property type="match status" value="1"/>
</dbReference>
<evidence type="ECO:0000256" key="1">
    <source>
        <dbReference type="ARBA" id="ARBA00007401"/>
    </source>
</evidence>
<reference evidence="10 13" key="2">
    <citation type="journal article" date="2019" name="Nat. Med.">
        <title>A library of human gut bacterial isolates paired with longitudinal multiomics data enables mechanistic microbiome research.</title>
        <authorList>
            <person name="Poyet M."/>
            <person name="Groussin M."/>
            <person name="Gibbons S.M."/>
            <person name="Avila-Pacheco J."/>
            <person name="Jiang X."/>
            <person name="Kearney S.M."/>
            <person name="Perrotta A.R."/>
            <person name="Berdy B."/>
            <person name="Zhao S."/>
            <person name="Lieberman T.D."/>
            <person name="Swanson P.K."/>
            <person name="Smith M."/>
            <person name="Roesemann S."/>
            <person name="Alexander J.E."/>
            <person name="Rich S.A."/>
            <person name="Livny J."/>
            <person name="Vlamakis H."/>
            <person name="Clish C."/>
            <person name="Bullock K."/>
            <person name="Deik A."/>
            <person name="Scott J."/>
            <person name="Pierce K.A."/>
            <person name="Xavier R.J."/>
            <person name="Alm E.J."/>
        </authorList>
    </citation>
    <scope>NUCLEOTIDE SEQUENCE [LARGE SCALE GENOMIC DNA]</scope>
    <source>
        <strain evidence="10 13">BIOML-A6</strain>
    </source>
</reference>
<proteinExistence type="inferred from homology"/>
<feature type="chain" id="PRO_5036337178" evidence="4">
    <location>
        <begin position="20"/>
        <end position="872"/>
    </location>
</feature>
<dbReference type="InterPro" id="IPR032311">
    <property type="entry name" value="DUF4982"/>
</dbReference>
<dbReference type="PANTHER" id="PTHR42732:SF1">
    <property type="entry name" value="BETA-MANNOSIDASE"/>
    <property type="match status" value="1"/>
</dbReference>
<dbReference type="Pfam" id="PF16355">
    <property type="entry name" value="DUF4982"/>
    <property type="match status" value="1"/>
</dbReference>
<keyword evidence="2" id="KW-0378">Hydrolase</keyword>
<dbReference type="Pfam" id="PF02836">
    <property type="entry name" value="Glyco_hydro_2_C"/>
    <property type="match status" value="1"/>
</dbReference>
<dbReference type="Gene3D" id="3.20.20.80">
    <property type="entry name" value="Glycosidases"/>
    <property type="match status" value="1"/>
</dbReference>
<evidence type="ECO:0000256" key="3">
    <source>
        <dbReference type="ARBA" id="ARBA00023295"/>
    </source>
</evidence>
<evidence type="ECO:0000313" key="12">
    <source>
        <dbReference type="Proteomes" id="UP000283341"/>
    </source>
</evidence>
<dbReference type="EMBL" id="QRVJ01000004">
    <property type="protein sequence ID" value="RGS38292.1"/>
    <property type="molecule type" value="Genomic_DNA"/>
</dbReference>
<dbReference type="InterPro" id="IPR008979">
    <property type="entry name" value="Galactose-bd-like_sf"/>
</dbReference>
<evidence type="ECO:0000256" key="4">
    <source>
        <dbReference type="SAM" id="SignalP"/>
    </source>
</evidence>
<gene>
    <name evidence="11" type="ORF">DWX97_07480</name>
    <name evidence="10" type="ORF">F2Y81_20600</name>
</gene>
<feature type="domain" description="Glycoside hydrolase family 2 immunoglobulin-like beta-sandwich" evidence="5">
    <location>
        <begin position="217"/>
        <end position="307"/>
    </location>
</feature>
<feature type="domain" description="Glycosyl hydrolases family 2 sugar binding" evidence="7">
    <location>
        <begin position="97"/>
        <end position="189"/>
    </location>
</feature>
<dbReference type="InterPro" id="IPR006104">
    <property type="entry name" value="Glyco_hydro_2_N"/>
</dbReference>
<evidence type="ECO:0000259" key="8">
    <source>
        <dbReference type="Pfam" id="PF16355"/>
    </source>
</evidence>
<dbReference type="Proteomes" id="UP000283341">
    <property type="component" value="Unassembled WGS sequence"/>
</dbReference>
<dbReference type="EMBL" id="VVYV01000042">
    <property type="protein sequence ID" value="KAA5414345.1"/>
    <property type="molecule type" value="Genomic_DNA"/>
</dbReference>
<dbReference type="RefSeq" id="WP_060408083.1">
    <property type="nucleotide sequence ID" value="NZ_CABMLT010000012.1"/>
</dbReference>
<feature type="domain" description="DUF4982" evidence="8">
    <location>
        <begin position="645"/>
        <end position="738"/>
    </location>
</feature>
<dbReference type="GO" id="GO:0004553">
    <property type="term" value="F:hydrolase activity, hydrolyzing O-glycosyl compounds"/>
    <property type="evidence" value="ECO:0007669"/>
    <property type="project" value="InterPro"/>
</dbReference>